<proteinExistence type="predicted"/>
<comment type="caution">
    <text evidence="1">The sequence shown here is derived from an EMBL/GenBank/DDBJ whole genome shotgun (WGS) entry which is preliminary data.</text>
</comment>
<dbReference type="AlphaFoldDB" id="A0A2J6WET9"/>
<protein>
    <recommendedName>
        <fullName evidence="3">Carboxypeptidase regulatory-like domain-containing protein</fullName>
    </recommendedName>
</protein>
<name>A0A2J6WET9_9BACT</name>
<accession>A0A2J6WET9</accession>
<sequence>MNNHGRLKIITQDEKGEVIFNIPKGSNRIAFKKVGYQAILPTVYYAELGKEKTITITLKEVTTAILSGKVIQKSFEGVNNAKIIIRKNKKETVFEGYTNSKGEFGPLELSVKPTGYSESRLKMEI</sequence>
<dbReference type="Proteomes" id="UP000237040">
    <property type="component" value="Unassembled WGS sequence"/>
</dbReference>
<gene>
    <name evidence="1" type="ORF">C0189_02715</name>
</gene>
<organism evidence="1 2">
    <name type="scientific">Caldisericum exile</name>
    <dbReference type="NCBI Taxonomy" id="693075"/>
    <lineage>
        <taxon>Bacteria</taxon>
        <taxon>Pseudomonadati</taxon>
        <taxon>Caldisericota/Cryosericota group</taxon>
        <taxon>Caldisericota</taxon>
        <taxon>Caldisericia</taxon>
        <taxon>Caldisericales</taxon>
        <taxon>Caldisericaceae</taxon>
        <taxon>Caldisericum</taxon>
    </lineage>
</organism>
<evidence type="ECO:0000313" key="1">
    <source>
        <dbReference type="EMBL" id="PMP67636.1"/>
    </source>
</evidence>
<evidence type="ECO:0000313" key="2">
    <source>
        <dbReference type="Proteomes" id="UP000237040"/>
    </source>
</evidence>
<evidence type="ECO:0008006" key="3">
    <source>
        <dbReference type="Google" id="ProtNLM"/>
    </source>
</evidence>
<reference evidence="1 2" key="1">
    <citation type="submission" date="2018-01" db="EMBL/GenBank/DDBJ databases">
        <title>Metagenomic assembled genomes from two thermal pools in the Uzon Caldera, Kamchatka, Russia.</title>
        <authorList>
            <person name="Wilkins L."/>
            <person name="Ettinger C."/>
        </authorList>
    </citation>
    <scope>NUCLEOTIDE SEQUENCE [LARGE SCALE GENOMIC DNA]</scope>
    <source>
        <strain evidence="1">ZAV-07</strain>
    </source>
</reference>
<dbReference type="EMBL" id="PNIL01000040">
    <property type="protein sequence ID" value="PMP67636.1"/>
    <property type="molecule type" value="Genomic_DNA"/>
</dbReference>